<sequence length="84" mass="9284">MQLTLAILLEVFAICRLDRALPISAWSLQGFFAVARTQDKLSIMCTQAVIPPTADISIFAISAYNTDYVLVKQSVLKRAVQVLL</sequence>
<keyword evidence="4" id="KW-1185">Reference proteome</keyword>
<proteinExistence type="predicted"/>
<protein>
    <submittedName>
        <fullName evidence="3">ACT domain-containing protein</fullName>
    </submittedName>
</protein>
<dbReference type="SUPFAM" id="SSF55021">
    <property type="entry name" value="ACT-like"/>
    <property type="match status" value="2"/>
</dbReference>
<evidence type="ECO:0000313" key="3">
    <source>
        <dbReference type="EMBL" id="MEP1060400.1"/>
    </source>
</evidence>
<dbReference type="Pfam" id="PF21631">
    <property type="entry name" value="A9CJY8-like_N"/>
    <property type="match status" value="1"/>
</dbReference>
<reference evidence="3 4" key="1">
    <citation type="submission" date="2022-04" db="EMBL/GenBank/DDBJ databases">
        <title>Positive selection, recombination, and allopatry shape intraspecific diversity of widespread and dominant cyanobacteria.</title>
        <authorList>
            <person name="Wei J."/>
            <person name="Shu W."/>
            <person name="Hu C."/>
        </authorList>
    </citation>
    <scope>NUCLEOTIDE SEQUENCE [LARGE SCALE GENOMIC DNA]</scope>
    <source>
        <strain evidence="3 4">AS-A4</strain>
    </source>
</reference>
<dbReference type="RefSeq" id="WP_190446281.1">
    <property type="nucleotide sequence ID" value="NZ_JAMPLM010000017.1"/>
</dbReference>
<gene>
    <name evidence="3" type="ORF">NDI38_18345</name>
</gene>
<organism evidence="3 4">
    <name type="scientific">Stenomitos frigidus AS-A4</name>
    <dbReference type="NCBI Taxonomy" id="2933935"/>
    <lineage>
        <taxon>Bacteria</taxon>
        <taxon>Bacillati</taxon>
        <taxon>Cyanobacteriota</taxon>
        <taxon>Cyanophyceae</taxon>
        <taxon>Leptolyngbyales</taxon>
        <taxon>Leptolyngbyaceae</taxon>
        <taxon>Stenomitos</taxon>
    </lineage>
</organism>
<accession>A0ABV0KMG9</accession>
<dbReference type="EMBL" id="JAMPLM010000017">
    <property type="protein sequence ID" value="MEP1060400.1"/>
    <property type="molecule type" value="Genomic_DNA"/>
</dbReference>
<dbReference type="InterPro" id="IPR045865">
    <property type="entry name" value="ACT-like_dom_sf"/>
</dbReference>
<dbReference type="Proteomes" id="UP001476950">
    <property type="component" value="Unassembled WGS sequence"/>
</dbReference>
<evidence type="ECO:0000313" key="4">
    <source>
        <dbReference type="Proteomes" id="UP001476950"/>
    </source>
</evidence>
<evidence type="ECO:0000259" key="2">
    <source>
        <dbReference type="Pfam" id="PF21631"/>
    </source>
</evidence>
<feature type="domain" description="A9CJY8-like N-terminal" evidence="2">
    <location>
        <begin position="11"/>
        <end position="51"/>
    </location>
</feature>
<dbReference type="InterPro" id="IPR049447">
    <property type="entry name" value="A9CJY8-like_N"/>
</dbReference>
<feature type="domain" description="CASTOR ACT" evidence="1">
    <location>
        <begin position="54"/>
        <end position="83"/>
    </location>
</feature>
<dbReference type="Gene3D" id="3.30.2130.10">
    <property type="entry name" value="VC0802-like"/>
    <property type="match status" value="2"/>
</dbReference>
<name>A0ABV0KMG9_9CYAN</name>
<dbReference type="InterPro" id="IPR027795">
    <property type="entry name" value="CASTOR_ACT_dom"/>
</dbReference>
<comment type="caution">
    <text evidence="3">The sequence shown here is derived from an EMBL/GenBank/DDBJ whole genome shotgun (WGS) entry which is preliminary data.</text>
</comment>
<evidence type="ECO:0000259" key="1">
    <source>
        <dbReference type="Pfam" id="PF13840"/>
    </source>
</evidence>
<dbReference type="Pfam" id="PF13840">
    <property type="entry name" value="ACT_7"/>
    <property type="match status" value="1"/>
</dbReference>